<dbReference type="Proteomes" id="UP001163739">
    <property type="component" value="Chromosome"/>
</dbReference>
<accession>A0ABY6N2K5</accession>
<evidence type="ECO:0000313" key="2">
    <source>
        <dbReference type="Proteomes" id="UP001163739"/>
    </source>
</evidence>
<dbReference type="EMBL" id="CP100390">
    <property type="protein sequence ID" value="UZE96242.1"/>
    <property type="molecule type" value="Genomic_DNA"/>
</dbReference>
<name>A0ABY6N2K5_9ALTE</name>
<dbReference type="GO" id="GO:0016829">
    <property type="term" value="F:lyase activity"/>
    <property type="evidence" value="ECO:0007669"/>
    <property type="project" value="UniProtKB-KW"/>
</dbReference>
<keyword evidence="1" id="KW-0456">Lyase</keyword>
<gene>
    <name evidence="1" type="primary">phnG</name>
    <name evidence="1" type="ORF">NKI27_00405</name>
</gene>
<protein>
    <submittedName>
        <fullName evidence="1">Phosphonate C-P lyase system protein PhnG</fullName>
    </submittedName>
</protein>
<proteinExistence type="predicted"/>
<evidence type="ECO:0000313" key="1">
    <source>
        <dbReference type="EMBL" id="UZE96242.1"/>
    </source>
</evidence>
<dbReference type="Pfam" id="PF06754">
    <property type="entry name" value="PhnG"/>
    <property type="match status" value="1"/>
</dbReference>
<reference evidence="1" key="1">
    <citation type="submission" date="2022-06" db="EMBL/GenBank/DDBJ databases">
        <title>Alkalimarinus sp. nov., isolated from gut of a Alitta virens.</title>
        <authorList>
            <person name="Yang A.I."/>
            <person name="Shin N.-R."/>
        </authorList>
    </citation>
    <scope>NUCLEOTIDE SEQUENCE</scope>
    <source>
        <strain evidence="1">A2M4</strain>
    </source>
</reference>
<sequence>MTLDVKKQAADTQKVDKTPRQQWMSVLSKAPVDELERRWKAMEHPPKTRFIRTPEIGLMMVRGRAGGSGTPFNLGEMTMTRCVVELENGTSGFGYVKGRSKRHAELAASFDALLQDTNEHDLSQHVELVDGWLKPLHKAWQAARDKRSKAAASTKVDFFTMVRGE</sequence>
<organism evidence="1 2">
    <name type="scientific">Alkalimarinus alittae</name>
    <dbReference type="NCBI Taxonomy" id="2961619"/>
    <lineage>
        <taxon>Bacteria</taxon>
        <taxon>Pseudomonadati</taxon>
        <taxon>Pseudomonadota</taxon>
        <taxon>Gammaproteobacteria</taxon>
        <taxon>Alteromonadales</taxon>
        <taxon>Alteromonadaceae</taxon>
        <taxon>Alkalimarinus</taxon>
    </lineage>
</organism>
<dbReference type="RefSeq" id="WP_265047726.1">
    <property type="nucleotide sequence ID" value="NZ_CP100390.1"/>
</dbReference>
<dbReference type="NCBIfam" id="TIGR03293">
    <property type="entry name" value="PhnG_redo"/>
    <property type="match status" value="1"/>
</dbReference>
<dbReference type="InterPro" id="IPR009609">
    <property type="entry name" value="Phosphonate_metab_PhnG"/>
</dbReference>
<keyword evidence="2" id="KW-1185">Reference proteome</keyword>